<feature type="compositionally biased region" description="Polar residues" evidence="1">
    <location>
        <begin position="1"/>
        <end position="10"/>
    </location>
</feature>
<keyword evidence="4" id="KW-1185">Reference proteome</keyword>
<dbReference type="Proteomes" id="UP000288168">
    <property type="component" value="Unassembled WGS sequence"/>
</dbReference>
<dbReference type="InterPro" id="IPR012942">
    <property type="entry name" value="SRR1-like"/>
</dbReference>
<dbReference type="AlphaFoldDB" id="A0A428PH40"/>
<protein>
    <recommendedName>
        <fullName evidence="2">SRR1-like domain-containing protein</fullName>
    </recommendedName>
</protein>
<proteinExistence type="predicted"/>
<feature type="region of interest" description="Disordered" evidence="1">
    <location>
        <begin position="1"/>
        <end position="44"/>
    </location>
</feature>
<reference evidence="3 4" key="1">
    <citation type="submission" date="2017-06" db="EMBL/GenBank/DDBJ databases">
        <title>Comparative genomic analysis of Ambrosia Fusariam Clade fungi.</title>
        <authorList>
            <person name="Stajich J.E."/>
            <person name="Carrillo J."/>
            <person name="Kijimoto T."/>
            <person name="Eskalen A."/>
            <person name="O'Donnell K."/>
            <person name="Kasson M."/>
        </authorList>
    </citation>
    <scope>NUCLEOTIDE SEQUENCE [LARGE SCALE GENOMIC DNA]</scope>
    <source>
        <strain evidence="3 4">NRRL62584</strain>
    </source>
</reference>
<name>A0A428PH40_9HYPO</name>
<dbReference type="Pfam" id="PF07985">
    <property type="entry name" value="SRR1"/>
    <property type="match status" value="1"/>
</dbReference>
<dbReference type="PANTHER" id="PTHR42080">
    <property type="entry name" value="SRR1 DOMAIN-CONTAINING PROTEIN"/>
    <property type="match status" value="1"/>
</dbReference>
<dbReference type="EMBL" id="NKCI01000136">
    <property type="protein sequence ID" value="RSL52372.1"/>
    <property type="molecule type" value="Genomic_DNA"/>
</dbReference>
<sequence>MPSPDTQEWTHVTRKSRKSRPNKHTHINSLPITPRTNNLRSPSDLEADYRRIRDRWDAEPHLRELVSEKASHVKTVSRAVNLGVGTFDPVDGSWEAKRSAFVQLAAFLVMVEELERITEKKIDCFFQDPVFNTSDKTFLKNLGHTVVETPEGCTMIDQDTFFFGVHLYKPIYAMALEKHLPAIFVGTGWEVWDE</sequence>
<comment type="caution">
    <text evidence="3">The sequence shown here is derived from an EMBL/GenBank/DDBJ whole genome shotgun (WGS) entry which is preliminary data.</text>
</comment>
<gene>
    <name evidence="3" type="ORF">CEP54_010940</name>
</gene>
<evidence type="ECO:0000256" key="1">
    <source>
        <dbReference type="SAM" id="MobiDB-lite"/>
    </source>
</evidence>
<organism evidence="3 4">
    <name type="scientific">Fusarium duplospermum</name>
    <dbReference type="NCBI Taxonomy" id="1325734"/>
    <lineage>
        <taxon>Eukaryota</taxon>
        <taxon>Fungi</taxon>
        <taxon>Dikarya</taxon>
        <taxon>Ascomycota</taxon>
        <taxon>Pezizomycotina</taxon>
        <taxon>Sordariomycetes</taxon>
        <taxon>Hypocreomycetidae</taxon>
        <taxon>Hypocreales</taxon>
        <taxon>Nectriaceae</taxon>
        <taxon>Fusarium</taxon>
        <taxon>Fusarium solani species complex</taxon>
    </lineage>
</organism>
<evidence type="ECO:0000259" key="2">
    <source>
        <dbReference type="Pfam" id="PF07985"/>
    </source>
</evidence>
<feature type="compositionally biased region" description="Polar residues" evidence="1">
    <location>
        <begin position="27"/>
        <end position="41"/>
    </location>
</feature>
<feature type="compositionally biased region" description="Basic residues" evidence="1">
    <location>
        <begin position="12"/>
        <end position="26"/>
    </location>
</feature>
<dbReference type="PANTHER" id="PTHR42080:SF1">
    <property type="entry name" value="SRR1-LIKE DOMAIN-CONTAINING PROTEIN"/>
    <property type="match status" value="1"/>
</dbReference>
<dbReference type="OrthoDB" id="5318346at2759"/>
<feature type="domain" description="SRR1-like" evidence="2">
    <location>
        <begin position="63"/>
        <end position="194"/>
    </location>
</feature>
<evidence type="ECO:0000313" key="4">
    <source>
        <dbReference type="Proteomes" id="UP000288168"/>
    </source>
</evidence>
<evidence type="ECO:0000313" key="3">
    <source>
        <dbReference type="EMBL" id="RSL52372.1"/>
    </source>
</evidence>
<accession>A0A428PH40</accession>